<protein>
    <recommendedName>
        <fullName evidence="9">UBA domain-containing protein</fullName>
    </recommendedName>
</protein>
<dbReference type="InterPro" id="IPR015940">
    <property type="entry name" value="UBA"/>
</dbReference>
<dbReference type="GO" id="GO:0031397">
    <property type="term" value="P:negative regulation of protein ubiquitination"/>
    <property type="evidence" value="ECO:0007669"/>
    <property type="project" value="TreeGrafter"/>
</dbReference>
<dbReference type="Proteomes" id="UP000245768">
    <property type="component" value="Unassembled WGS sequence"/>
</dbReference>
<evidence type="ECO:0000313" key="7">
    <source>
        <dbReference type="EMBL" id="PWN90760.1"/>
    </source>
</evidence>
<feature type="domain" description="UBA" evidence="5">
    <location>
        <begin position="1"/>
        <end position="39"/>
    </location>
</feature>
<dbReference type="RefSeq" id="XP_025377958.1">
    <property type="nucleotide sequence ID" value="XM_025521811.1"/>
</dbReference>
<dbReference type="PROSITE" id="PS00028">
    <property type="entry name" value="ZINC_FINGER_C2H2_1"/>
    <property type="match status" value="1"/>
</dbReference>
<comment type="subcellular location">
    <subcellularLocation>
        <location evidence="1">Cytoplasm</location>
    </subcellularLocation>
</comment>
<evidence type="ECO:0000256" key="2">
    <source>
        <dbReference type="ARBA" id="ARBA00022490"/>
    </source>
</evidence>
<feature type="compositionally biased region" description="Low complexity" evidence="4">
    <location>
        <begin position="252"/>
        <end position="269"/>
    </location>
</feature>
<dbReference type="PANTHER" id="PTHR46340:SF1">
    <property type="entry name" value="UBX DOMAIN-CONTAINING PROTEIN 1"/>
    <property type="match status" value="1"/>
</dbReference>
<evidence type="ECO:0000256" key="4">
    <source>
        <dbReference type="SAM" id="MobiDB-lite"/>
    </source>
</evidence>
<evidence type="ECO:0000313" key="8">
    <source>
        <dbReference type="Proteomes" id="UP000245768"/>
    </source>
</evidence>
<dbReference type="GO" id="GO:1903094">
    <property type="term" value="P:negative regulation of protein K48-linked deubiquitination"/>
    <property type="evidence" value="ECO:0007669"/>
    <property type="project" value="TreeGrafter"/>
</dbReference>
<dbReference type="Pfam" id="PF22562">
    <property type="entry name" value="UBA_7"/>
    <property type="match status" value="1"/>
</dbReference>
<dbReference type="STRING" id="215250.A0A316YMI6"/>
<evidence type="ECO:0000256" key="3">
    <source>
        <dbReference type="ARBA" id="ARBA00023054"/>
    </source>
</evidence>
<dbReference type="Gene3D" id="3.10.20.90">
    <property type="entry name" value="Phosphatidylinositol 3-kinase Catalytic Subunit, Chain A, domain 1"/>
    <property type="match status" value="1"/>
</dbReference>
<feature type="domain" description="UBX" evidence="6">
    <location>
        <begin position="265"/>
        <end position="341"/>
    </location>
</feature>
<feature type="compositionally biased region" description="Gly residues" evidence="4">
    <location>
        <begin position="53"/>
        <end position="64"/>
    </location>
</feature>
<feature type="compositionally biased region" description="Basic and acidic residues" evidence="4">
    <location>
        <begin position="184"/>
        <end position="242"/>
    </location>
</feature>
<keyword evidence="3" id="KW-0175">Coiled coil</keyword>
<dbReference type="Pfam" id="PF00789">
    <property type="entry name" value="UBX"/>
    <property type="match status" value="1"/>
</dbReference>
<dbReference type="PANTHER" id="PTHR46340">
    <property type="entry name" value="UBX DOMAIN-CONTAINING PROTEIN 1"/>
    <property type="match status" value="1"/>
</dbReference>
<dbReference type="Pfam" id="PF24560">
    <property type="entry name" value="zf-C2H2_OTU1_C"/>
    <property type="match status" value="1"/>
</dbReference>
<dbReference type="Gene3D" id="1.10.8.10">
    <property type="entry name" value="DNA helicase RuvA subunit, C-terminal domain"/>
    <property type="match status" value="1"/>
</dbReference>
<dbReference type="GO" id="GO:0032435">
    <property type="term" value="P:negative regulation of proteasomal ubiquitin-dependent protein catabolic process"/>
    <property type="evidence" value="ECO:0007669"/>
    <property type="project" value="TreeGrafter"/>
</dbReference>
<dbReference type="InterPro" id="IPR013087">
    <property type="entry name" value="Znf_C2H2_type"/>
</dbReference>
<evidence type="ECO:0000259" key="5">
    <source>
        <dbReference type="PROSITE" id="PS50030"/>
    </source>
</evidence>
<dbReference type="InParanoid" id="A0A316YMI6"/>
<evidence type="ECO:0008006" key="9">
    <source>
        <dbReference type="Google" id="ProtNLM"/>
    </source>
</evidence>
<sequence>MSDRNQLIEMGFDGERVDWALHATKNRGLQAAMDHLVENSERPVADYKSAAASGGGSGGGGGAGTDEYDAEDQAALADMYNKNGQGAQDDMLAGVGEAKSIKCSDCGKILKSAAFASFHAEKSGHTNFEESTEEIKPLTEEEKKQRLQEMREKLAQKRATQSKEDAEAQRENEKIRRKAGQEMGEAREEMKKKEAMREAEKKRQEKQADIEAKKRVKAQIEADKRERAEKAAREKALREGRQIETAAPPPAASAASLASAATNSSNSSEARLRVRAPGGMFMGTLSADATLADLESKIQADGKAQGSLQFSTTFPRKTFGAADRTKTLRELGLVPNAALEASNA</sequence>
<dbReference type="SUPFAM" id="SSF46934">
    <property type="entry name" value="UBA-like"/>
    <property type="match status" value="1"/>
</dbReference>
<dbReference type="GO" id="GO:0005737">
    <property type="term" value="C:cytoplasm"/>
    <property type="evidence" value="ECO:0007669"/>
    <property type="project" value="UniProtKB-SubCell"/>
</dbReference>
<dbReference type="PROSITE" id="PS50033">
    <property type="entry name" value="UBX"/>
    <property type="match status" value="1"/>
</dbReference>
<feature type="region of interest" description="Disordered" evidence="4">
    <location>
        <begin position="44"/>
        <end position="67"/>
    </location>
</feature>
<evidence type="ECO:0000259" key="6">
    <source>
        <dbReference type="PROSITE" id="PS50033"/>
    </source>
</evidence>
<keyword evidence="2" id="KW-0963">Cytoplasm</keyword>
<organism evidence="7 8">
    <name type="scientific">Acaromyces ingoldii</name>
    <dbReference type="NCBI Taxonomy" id="215250"/>
    <lineage>
        <taxon>Eukaryota</taxon>
        <taxon>Fungi</taxon>
        <taxon>Dikarya</taxon>
        <taxon>Basidiomycota</taxon>
        <taxon>Ustilaginomycotina</taxon>
        <taxon>Exobasidiomycetes</taxon>
        <taxon>Exobasidiales</taxon>
        <taxon>Cryptobasidiaceae</taxon>
        <taxon>Acaromyces</taxon>
    </lineage>
</organism>
<evidence type="ECO:0000256" key="1">
    <source>
        <dbReference type="ARBA" id="ARBA00004496"/>
    </source>
</evidence>
<dbReference type="SUPFAM" id="SSF54236">
    <property type="entry name" value="Ubiquitin-like"/>
    <property type="match status" value="1"/>
</dbReference>
<dbReference type="GO" id="GO:0005634">
    <property type="term" value="C:nucleus"/>
    <property type="evidence" value="ECO:0007669"/>
    <property type="project" value="TreeGrafter"/>
</dbReference>
<dbReference type="GO" id="GO:0036435">
    <property type="term" value="F:K48-linked polyubiquitin modification-dependent protein binding"/>
    <property type="evidence" value="ECO:0007669"/>
    <property type="project" value="TreeGrafter"/>
</dbReference>
<dbReference type="EMBL" id="KZ819636">
    <property type="protein sequence ID" value="PWN90760.1"/>
    <property type="molecule type" value="Genomic_DNA"/>
</dbReference>
<dbReference type="FunCoup" id="A0A316YMI6">
    <property type="interactions" value="125"/>
</dbReference>
<feature type="region of interest" description="Disordered" evidence="4">
    <location>
        <begin position="123"/>
        <end position="271"/>
    </location>
</feature>
<keyword evidence="8" id="KW-1185">Reference proteome</keyword>
<proteinExistence type="predicted"/>
<reference evidence="7" key="1">
    <citation type="journal article" date="2018" name="Mol. Biol. Evol.">
        <title>Broad Genomic Sampling Reveals a Smut Pathogenic Ancestry of the Fungal Clade Ustilaginomycotina.</title>
        <authorList>
            <person name="Kijpornyongpan T."/>
            <person name="Mondo S.J."/>
            <person name="Barry K."/>
            <person name="Sandor L."/>
            <person name="Lee J."/>
            <person name="Lipzen A."/>
            <person name="Pangilinan J."/>
            <person name="LaButti K."/>
            <person name="Hainaut M."/>
            <person name="Henrissat B."/>
            <person name="Grigoriev I.V."/>
            <person name="Spatafora J.W."/>
            <person name="Aime M.C."/>
        </authorList>
    </citation>
    <scope>NUCLEOTIDE SEQUENCE [LARGE SCALE GENOMIC DNA]</scope>
    <source>
        <strain evidence="7">MCA 4198</strain>
    </source>
</reference>
<dbReference type="AlphaFoldDB" id="A0A316YMI6"/>
<accession>A0A316YMI6</accession>
<name>A0A316YMI6_9BASI</name>
<dbReference type="GeneID" id="37043727"/>
<dbReference type="InterPro" id="IPR057766">
    <property type="entry name" value="Znf-C2H2_OTU1-like_C"/>
</dbReference>
<feature type="compositionally biased region" description="Basic and acidic residues" evidence="4">
    <location>
        <begin position="123"/>
        <end position="174"/>
    </location>
</feature>
<dbReference type="PROSITE" id="PS50030">
    <property type="entry name" value="UBA"/>
    <property type="match status" value="1"/>
</dbReference>
<dbReference type="InterPro" id="IPR029071">
    <property type="entry name" value="Ubiquitin-like_domsf"/>
</dbReference>
<dbReference type="OrthoDB" id="10254930at2759"/>
<dbReference type="InterPro" id="IPR001012">
    <property type="entry name" value="UBX_dom"/>
</dbReference>
<gene>
    <name evidence="7" type="ORF">FA10DRAFT_267193</name>
</gene>
<dbReference type="InterPro" id="IPR009060">
    <property type="entry name" value="UBA-like_sf"/>
</dbReference>